<dbReference type="InterPro" id="IPR005840">
    <property type="entry name" value="Ribosomal_uS12_MeSTrfase_RimO"/>
</dbReference>
<evidence type="ECO:0000256" key="7">
    <source>
        <dbReference type="ARBA" id="ARBA00023014"/>
    </source>
</evidence>
<dbReference type="Gene3D" id="3.80.30.20">
    <property type="entry name" value="tm_1862 like domain"/>
    <property type="match status" value="1"/>
</dbReference>
<organism evidence="12 13">
    <name type="scientific">Myroides indicus</name>
    <dbReference type="NCBI Taxonomy" id="1323422"/>
    <lineage>
        <taxon>Bacteria</taxon>
        <taxon>Pseudomonadati</taxon>
        <taxon>Bacteroidota</taxon>
        <taxon>Flavobacteriia</taxon>
        <taxon>Flavobacteriales</taxon>
        <taxon>Flavobacteriaceae</taxon>
        <taxon>Myroides</taxon>
    </lineage>
</organism>
<evidence type="ECO:0000256" key="3">
    <source>
        <dbReference type="ARBA" id="ARBA00022679"/>
    </source>
</evidence>
<dbReference type="PANTHER" id="PTHR43837">
    <property type="entry name" value="RIBOSOMAL PROTEIN S12 METHYLTHIOTRANSFERASE RIMO"/>
    <property type="match status" value="1"/>
</dbReference>
<feature type="binding site" evidence="8">
    <location>
        <position position="90"/>
    </location>
    <ligand>
        <name>[4Fe-4S] cluster</name>
        <dbReference type="ChEBI" id="CHEBI:49883"/>
        <label>1</label>
    </ligand>
</feature>
<dbReference type="PROSITE" id="PS01278">
    <property type="entry name" value="MTTASE_RADICAL"/>
    <property type="match status" value="1"/>
</dbReference>
<evidence type="ECO:0000256" key="4">
    <source>
        <dbReference type="ARBA" id="ARBA00022691"/>
    </source>
</evidence>
<feature type="domain" description="MTTase N-terminal" evidence="10">
    <location>
        <begin position="9"/>
        <end position="127"/>
    </location>
</feature>
<feature type="domain" description="Radical SAM core" evidence="11">
    <location>
        <begin position="137"/>
        <end position="368"/>
    </location>
</feature>
<comment type="caution">
    <text evidence="12">The sequence shown here is derived from an EMBL/GenBank/DDBJ whole genome shotgun (WGS) entry which is preliminary data.</text>
</comment>
<dbReference type="Proteomes" id="UP000295215">
    <property type="component" value="Unassembled WGS sequence"/>
</dbReference>
<dbReference type="Pfam" id="PF00919">
    <property type="entry name" value="UPF0004"/>
    <property type="match status" value="1"/>
</dbReference>
<comment type="similarity">
    <text evidence="8">Belongs to the methylthiotransferase family. RimO subfamily.</text>
</comment>
<dbReference type="EC" id="2.8.4.4" evidence="8"/>
<dbReference type="PROSITE" id="PS51918">
    <property type="entry name" value="RADICAL_SAM"/>
    <property type="match status" value="1"/>
</dbReference>
<name>A0A4R7F0N9_9FLAO</name>
<dbReference type="PROSITE" id="PS50926">
    <property type="entry name" value="TRAM"/>
    <property type="match status" value="1"/>
</dbReference>
<feature type="binding site" evidence="8">
    <location>
        <position position="151"/>
    </location>
    <ligand>
        <name>[4Fe-4S] cluster</name>
        <dbReference type="ChEBI" id="CHEBI:49883"/>
        <label>2</label>
        <note>4Fe-4S-S-AdoMet</note>
    </ligand>
</feature>
<keyword evidence="4 8" id="KW-0949">S-adenosyl-L-methionine</keyword>
<dbReference type="PANTHER" id="PTHR43837:SF1">
    <property type="entry name" value="RIBOSOMAL PROTEIN US12 METHYLTHIOTRANSFERASE RIMO"/>
    <property type="match status" value="1"/>
</dbReference>
<evidence type="ECO:0000259" key="10">
    <source>
        <dbReference type="PROSITE" id="PS51449"/>
    </source>
</evidence>
<dbReference type="GO" id="GO:0103039">
    <property type="term" value="F:protein methylthiotransferase activity"/>
    <property type="evidence" value="ECO:0007669"/>
    <property type="project" value="UniProtKB-EC"/>
</dbReference>
<dbReference type="InterPro" id="IPR005839">
    <property type="entry name" value="Methylthiotransferase"/>
</dbReference>
<dbReference type="InterPro" id="IPR013848">
    <property type="entry name" value="Methylthiotransferase_N"/>
</dbReference>
<evidence type="ECO:0000256" key="6">
    <source>
        <dbReference type="ARBA" id="ARBA00023004"/>
    </source>
</evidence>
<dbReference type="InterPro" id="IPR006638">
    <property type="entry name" value="Elp3/MiaA/NifB-like_rSAM"/>
</dbReference>
<keyword evidence="7 8" id="KW-0411">Iron-sulfur</keyword>
<dbReference type="GO" id="GO:0005840">
    <property type="term" value="C:ribosome"/>
    <property type="evidence" value="ECO:0007669"/>
    <property type="project" value="UniProtKB-KW"/>
</dbReference>
<feature type="binding site" evidence="8">
    <location>
        <position position="158"/>
    </location>
    <ligand>
        <name>[4Fe-4S] cluster</name>
        <dbReference type="ChEBI" id="CHEBI:49883"/>
        <label>2</label>
        <note>4Fe-4S-S-AdoMet</note>
    </ligand>
</feature>
<feature type="binding site" evidence="8">
    <location>
        <position position="18"/>
    </location>
    <ligand>
        <name>[4Fe-4S] cluster</name>
        <dbReference type="ChEBI" id="CHEBI:49883"/>
        <label>1</label>
    </ligand>
</feature>
<evidence type="ECO:0000256" key="1">
    <source>
        <dbReference type="ARBA" id="ARBA00022485"/>
    </source>
</evidence>
<dbReference type="InterPro" id="IPR023404">
    <property type="entry name" value="rSAM_horseshoe"/>
</dbReference>
<evidence type="ECO:0000313" key="12">
    <source>
        <dbReference type="EMBL" id="TDS56517.1"/>
    </source>
</evidence>
<dbReference type="InterPro" id="IPR038135">
    <property type="entry name" value="Methylthiotransferase_N_sf"/>
</dbReference>
<keyword evidence="13" id="KW-1185">Reference proteome</keyword>
<evidence type="ECO:0000256" key="5">
    <source>
        <dbReference type="ARBA" id="ARBA00022723"/>
    </source>
</evidence>
<dbReference type="AlphaFoldDB" id="A0A4R7F0N9"/>
<comment type="cofactor">
    <cofactor evidence="8">
        <name>[4Fe-4S] cluster</name>
        <dbReference type="ChEBI" id="CHEBI:49883"/>
    </cofactor>
    <text evidence="8">Binds 2 [4Fe-4S] clusters. One cluster is coordinated with 3 cysteines and an exchangeable S-adenosyl-L-methionine.</text>
</comment>
<dbReference type="GO" id="GO:0005829">
    <property type="term" value="C:cytosol"/>
    <property type="evidence" value="ECO:0007669"/>
    <property type="project" value="TreeGrafter"/>
</dbReference>
<dbReference type="SFLD" id="SFLDG01082">
    <property type="entry name" value="B12-binding_domain_containing"/>
    <property type="match status" value="1"/>
</dbReference>
<keyword evidence="2 8" id="KW-0963">Cytoplasm</keyword>
<keyword evidence="3 8" id="KW-0808">Transferase</keyword>
<comment type="subcellular location">
    <subcellularLocation>
        <location evidence="8">Cytoplasm</location>
    </subcellularLocation>
</comment>
<dbReference type="InterPro" id="IPR007197">
    <property type="entry name" value="rSAM"/>
</dbReference>
<gene>
    <name evidence="8" type="primary">rimO</name>
    <name evidence="12" type="ORF">C8P70_12010</name>
</gene>
<dbReference type="FunFam" id="3.80.30.20:FF:000001">
    <property type="entry name" value="tRNA-2-methylthio-N(6)-dimethylallyladenosine synthase 2"/>
    <property type="match status" value="1"/>
</dbReference>
<dbReference type="EMBL" id="SOAG01000020">
    <property type="protein sequence ID" value="TDS56517.1"/>
    <property type="molecule type" value="Genomic_DNA"/>
</dbReference>
<protein>
    <recommendedName>
        <fullName evidence="8">Ribosomal protein uS12 methylthiotransferase RimO</fullName>
        <shortName evidence="8">uS12 MTTase</shortName>
        <shortName evidence="8">uS12 methylthiotransferase</shortName>
        <ecNumber evidence="8">2.8.4.4</ecNumber>
    </recommendedName>
    <alternativeName>
        <fullName evidence="8">Ribosomal protein uS12 (aspartate-C(3))-methylthiotransferase</fullName>
    </alternativeName>
    <alternativeName>
        <fullName evidence="8">Ribosome maturation factor RimO</fullName>
    </alternativeName>
</protein>
<dbReference type="InterPro" id="IPR002792">
    <property type="entry name" value="TRAM_dom"/>
</dbReference>
<keyword evidence="12" id="KW-0689">Ribosomal protein</keyword>
<evidence type="ECO:0000313" key="13">
    <source>
        <dbReference type="Proteomes" id="UP000295215"/>
    </source>
</evidence>
<dbReference type="InterPro" id="IPR020612">
    <property type="entry name" value="Methylthiotransferase_CS"/>
</dbReference>
<dbReference type="Gene3D" id="3.40.50.12160">
    <property type="entry name" value="Methylthiotransferase, N-terminal domain"/>
    <property type="match status" value="1"/>
</dbReference>
<dbReference type="Pfam" id="PF18693">
    <property type="entry name" value="TRAM_2"/>
    <property type="match status" value="1"/>
</dbReference>
<dbReference type="SUPFAM" id="SSF102114">
    <property type="entry name" value="Radical SAM enzymes"/>
    <property type="match status" value="1"/>
</dbReference>
<proteinExistence type="inferred from homology"/>
<dbReference type="NCBIfam" id="TIGR01125">
    <property type="entry name" value="30S ribosomal protein S12 methylthiotransferase RimO"/>
    <property type="match status" value="1"/>
</dbReference>
<dbReference type="Pfam" id="PF04055">
    <property type="entry name" value="Radical_SAM"/>
    <property type="match status" value="1"/>
</dbReference>
<keyword evidence="1 8" id="KW-0004">4Fe-4S</keyword>
<feature type="binding site" evidence="8">
    <location>
        <position position="155"/>
    </location>
    <ligand>
        <name>[4Fe-4S] cluster</name>
        <dbReference type="ChEBI" id="CHEBI:49883"/>
        <label>2</label>
        <note>4Fe-4S-S-AdoMet</note>
    </ligand>
</feature>
<dbReference type="GO" id="GO:0051539">
    <property type="term" value="F:4 iron, 4 sulfur cluster binding"/>
    <property type="evidence" value="ECO:0007669"/>
    <property type="project" value="UniProtKB-UniRule"/>
</dbReference>
<dbReference type="GO" id="GO:0035599">
    <property type="term" value="F:aspartic acid methylthiotransferase activity"/>
    <property type="evidence" value="ECO:0007669"/>
    <property type="project" value="TreeGrafter"/>
</dbReference>
<dbReference type="NCBIfam" id="TIGR00089">
    <property type="entry name" value="MiaB/RimO family radical SAM methylthiotransferase"/>
    <property type="match status" value="1"/>
</dbReference>
<comment type="catalytic activity">
    <reaction evidence="8">
        <text>L-aspartate(89)-[ribosomal protein uS12]-hydrogen + (sulfur carrier)-SH + AH2 + 2 S-adenosyl-L-methionine = 3-methylsulfanyl-L-aspartate(89)-[ribosomal protein uS12]-hydrogen + (sulfur carrier)-H + 5'-deoxyadenosine + L-methionine + A + S-adenosyl-L-homocysteine + 2 H(+)</text>
        <dbReference type="Rhea" id="RHEA:37087"/>
        <dbReference type="Rhea" id="RHEA-COMP:10460"/>
        <dbReference type="Rhea" id="RHEA-COMP:10461"/>
        <dbReference type="Rhea" id="RHEA-COMP:14737"/>
        <dbReference type="Rhea" id="RHEA-COMP:14739"/>
        <dbReference type="ChEBI" id="CHEBI:13193"/>
        <dbReference type="ChEBI" id="CHEBI:15378"/>
        <dbReference type="ChEBI" id="CHEBI:17319"/>
        <dbReference type="ChEBI" id="CHEBI:17499"/>
        <dbReference type="ChEBI" id="CHEBI:29917"/>
        <dbReference type="ChEBI" id="CHEBI:29961"/>
        <dbReference type="ChEBI" id="CHEBI:57844"/>
        <dbReference type="ChEBI" id="CHEBI:57856"/>
        <dbReference type="ChEBI" id="CHEBI:59789"/>
        <dbReference type="ChEBI" id="CHEBI:64428"/>
        <dbReference type="ChEBI" id="CHEBI:73599"/>
        <dbReference type="EC" id="2.8.4.4"/>
    </reaction>
</comment>
<feature type="domain" description="TRAM" evidence="9">
    <location>
        <begin position="370"/>
        <end position="437"/>
    </location>
</feature>
<dbReference type="RefSeq" id="WP_133713029.1">
    <property type="nucleotide sequence ID" value="NZ_SOAG01000020.1"/>
</dbReference>
<keyword evidence="6 8" id="KW-0408">Iron</keyword>
<feature type="binding site" evidence="8">
    <location>
        <position position="56"/>
    </location>
    <ligand>
        <name>[4Fe-4S] cluster</name>
        <dbReference type="ChEBI" id="CHEBI:49883"/>
        <label>1</label>
    </ligand>
</feature>
<sequence length="437" mass="49717">MRTKSLKKNKINVVTLGCSKNVYDSEVLMGQLKASGKEVTHEAVNDEANIVVINTCGFINNAKAESVNTILEYVDKKEQGIVDKIFVTGCLSERYKPDLETEIPNVDQYFGTTDLPLLLKALGADYKHELLGERLTTTPKNYAYLKIAEGCDRPCSFCAIPIMRGKHVSQPIEKLVKEAEGLAKNGVKELILIAQDLTYYGLDLYKKRNLAELLENLAQVEGIEWIRLHYAFPTGFPMDVLELMKREPKICNYIDIPLQHISDNILKSMRRGTTKDKTTKLLKDFRAAVPGMAIRTTLIVGYPGETEEDFQILKNWVQEMRFERLGCFTYSHEENTHAYLLEDDVPQEVKQARANEIMDIQAQISWELNQEKIGKTFRCIIDRKEGNYFVGRTEYDSPDVDNEVLIDAAKHYVKVGEFAAVYIDDATEFDLYGTPVK</sequence>
<dbReference type="GO" id="GO:0046872">
    <property type="term" value="F:metal ion binding"/>
    <property type="evidence" value="ECO:0007669"/>
    <property type="project" value="UniProtKB-KW"/>
</dbReference>
<comment type="function">
    <text evidence="8">Catalyzes the methylthiolation of an aspartic acid residue of ribosomal protein uS12.</text>
</comment>
<reference evidence="12 13" key="1">
    <citation type="submission" date="2019-03" db="EMBL/GenBank/DDBJ databases">
        <title>Genomic Encyclopedia of Archaeal and Bacterial Type Strains, Phase II (KMG-II): from individual species to whole genera.</title>
        <authorList>
            <person name="Goeker M."/>
        </authorList>
    </citation>
    <scope>NUCLEOTIDE SEQUENCE [LARGE SCALE GENOMIC DNA]</scope>
    <source>
        <strain evidence="12 13">DSM 28213</strain>
    </source>
</reference>
<dbReference type="SFLD" id="SFLDG01061">
    <property type="entry name" value="methylthiotransferase"/>
    <property type="match status" value="1"/>
</dbReference>
<dbReference type="Gene3D" id="2.40.50.140">
    <property type="entry name" value="Nucleic acid-binding proteins"/>
    <property type="match status" value="1"/>
</dbReference>
<keyword evidence="5 8" id="KW-0479">Metal-binding</keyword>
<evidence type="ECO:0000259" key="11">
    <source>
        <dbReference type="PROSITE" id="PS51918"/>
    </source>
</evidence>
<evidence type="ECO:0000256" key="8">
    <source>
        <dbReference type="HAMAP-Rule" id="MF_01865"/>
    </source>
</evidence>
<evidence type="ECO:0000259" key="9">
    <source>
        <dbReference type="PROSITE" id="PS50926"/>
    </source>
</evidence>
<dbReference type="CDD" id="cd01335">
    <property type="entry name" value="Radical_SAM"/>
    <property type="match status" value="1"/>
</dbReference>
<accession>A0A4R7F0N9</accession>
<dbReference type="InterPro" id="IPR058240">
    <property type="entry name" value="rSAM_sf"/>
</dbReference>
<dbReference type="SFLD" id="SFLDS00029">
    <property type="entry name" value="Radical_SAM"/>
    <property type="match status" value="1"/>
</dbReference>
<dbReference type="GO" id="GO:0006400">
    <property type="term" value="P:tRNA modification"/>
    <property type="evidence" value="ECO:0007669"/>
    <property type="project" value="InterPro"/>
</dbReference>
<dbReference type="InterPro" id="IPR012340">
    <property type="entry name" value="NA-bd_OB-fold"/>
</dbReference>
<dbReference type="PROSITE" id="PS51449">
    <property type="entry name" value="MTTASE_N"/>
    <property type="match status" value="1"/>
</dbReference>
<dbReference type="SFLD" id="SFLDF00274">
    <property type="entry name" value="ribosomal_protein_S12_methylth"/>
    <property type="match status" value="1"/>
</dbReference>
<dbReference type="HAMAP" id="MF_01865">
    <property type="entry name" value="MTTase_RimO"/>
    <property type="match status" value="1"/>
</dbReference>
<evidence type="ECO:0000256" key="2">
    <source>
        <dbReference type="ARBA" id="ARBA00022490"/>
    </source>
</evidence>
<keyword evidence="12" id="KW-0687">Ribonucleoprotein</keyword>
<dbReference type="SMART" id="SM00729">
    <property type="entry name" value="Elp3"/>
    <property type="match status" value="1"/>
</dbReference>
<dbReference type="OrthoDB" id="9805215at2"/>